<comment type="similarity">
    <text evidence="1">Belongs to the asteroid family.</text>
</comment>
<proteinExistence type="inferred from homology"/>
<protein>
    <submittedName>
        <fullName evidence="3">RHTO0S10e02058g1_1</fullName>
    </submittedName>
</protein>
<dbReference type="InterPro" id="IPR026832">
    <property type="entry name" value="Asteroid"/>
</dbReference>
<feature type="domain" description="Asteroid" evidence="2">
    <location>
        <begin position="148"/>
        <end position="252"/>
    </location>
</feature>
<dbReference type="InterPro" id="IPR029060">
    <property type="entry name" value="PIN-like_dom_sf"/>
</dbReference>
<gene>
    <name evidence="3" type="ORF">RHTO0S_10e02058g</name>
</gene>
<accession>A0A061BAF0</accession>
<organism evidence="3">
    <name type="scientific">Rhodotorula toruloides</name>
    <name type="common">Yeast</name>
    <name type="synonym">Rhodosporidium toruloides</name>
    <dbReference type="NCBI Taxonomy" id="5286"/>
    <lineage>
        <taxon>Eukaryota</taxon>
        <taxon>Fungi</taxon>
        <taxon>Dikarya</taxon>
        <taxon>Basidiomycota</taxon>
        <taxon>Pucciniomycotina</taxon>
        <taxon>Microbotryomycetes</taxon>
        <taxon>Sporidiobolales</taxon>
        <taxon>Sporidiobolaceae</taxon>
        <taxon>Rhodotorula</taxon>
    </lineage>
</organism>
<dbReference type="Gene3D" id="3.40.50.1010">
    <property type="entry name" value="5'-nuclease"/>
    <property type="match status" value="1"/>
</dbReference>
<dbReference type="AlphaFoldDB" id="A0A061BAF0"/>
<sequence>MGVQSLTTYVRKQNLGVYETHPNPQDTSPIPLIVDGLAFAYHVGLVDTFEGGGNLRIKANVRRYVEYWRVCGLEPEFVWDGPFDTSKLPTVIHRSTQSLQRSLKWMSLPDYLRADYAYAQKATRLPPLTHMAISAELEALGVPSYCAEEEADSPTAELANRKNGFVLSNDSDYFIYPTQCRGYVPLNSVEYGPFNDPRLEKVPPSTPPRIRFRVFQPALIARSFSVPPAFLPILAALIGNDMHNYAASFSQNRKFADYTGYIDPRELLRIAGILSMCAGMPVETLAQIQDVVLAVLPRLLQRPVHDPNIIANIAASAYSYALRPLEAPSPTYPLHPRPTDTLEQAKARAIYDAAYKSSRLSSFVLHVLKHGVVMLQGMVEMPEHQSPMVSLARPIRLWIYAIVHEMVGVERPTVVEYARSGFELYPTEVAVPSLRDLAAASEWDALPDILTRQPLVEQDKLIRKTIAYAALRYPKGNISSFDGCAMIGRYTMLIVSINWILRLHRRPFTKHEVNCAVLVAALIRHEPSRLAALAPLAPRPPLKPFIQRSVELISTLVTVNILFQVLLLHPDGVHDSPCAPHELFDGKAFHALLAMSESEFGQTLKASDETTLLAFAKVVAACWGGIAEIEAQTFLTQQPLAVR</sequence>
<dbReference type="Pfam" id="PF12813">
    <property type="entry name" value="XPG_I_2"/>
    <property type="match status" value="1"/>
</dbReference>
<dbReference type="OrthoDB" id="25987at2759"/>
<evidence type="ECO:0000259" key="2">
    <source>
        <dbReference type="Pfam" id="PF12813"/>
    </source>
</evidence>
<dbReference type="InterPro" id="IPR039436">
    <property type="entry name" value="Asteroid_dom"/>
</dbReference>
<evidence type="ECO:0000313" key="3">
    <source>
        <dbReference type="EMBL" id="CDR44864.1"/>
    </source>
</evidence>
<reference evidence="3" key="1">
    <citation type="journal article" date="2014" name="Genome Announc.">
        <title>Draft genome sequence of Rhodosporidium toruloides CECT1137, an oleaginous yeast of biotechnological interest.</title>
        <authorList>
            <person name="Morin N."/>
            <person name="Calcas X."/>
            <person name="Devillers H."/>
            <person name="Durrens P."/>
            <person name="Sherman D.J."/>
            <person name="Nicaud J.-M."/>
            <person name="Neuveglise C."/>
        </authorList>
    </citation>
    <scope>NUCLEOTIDE SEQUENCE</scope>
    <source>
        <strain evidence="3">CECT1137</strain>
    </source>
</reference>
<dbReference type="SUPFAM" id="SSF88723">
    <property type="entry name" value="PIN domain-like"/>
    <property type="match status" value="1"/>
</dbReference>
<dbReference type="PANTHER" id="PTHR15665">
    <property type="entry name" value="ASTEROID PROTEIN"/>
    <property type="match status" value="1"/>
</dbReference>
<dbReference type="PANTHER" id="PTHR15665:SF1">
    <property type="entry name" value="PROTEIN ASTEROID HOMOLOG 1"/>
    <property type="match status" value="1"/>
</dbReference>
<dbReference type="EMBL" id="LK052945">
    <property type="protein sequence ID" value="CDR44864.1"/>
    <property type="molecule type" value="Genomic_DNA"/>
</dbReference>
<evidence type="ECO:0000256" key="1">
    <source>
        <dbReference type="ARBA" id="ARBA00007398"/>
    </source>
</evidence>
<name>A0A061BAF0_RHOTO</name>